<dbReference type="Proteomes" id="UP000001542">
    <property type="component" value="Unassembled WGS sequence"/>
</dbReference>
<sequence length="227" mass="25583">MYSIEQLKDHRSSSVFYVLNRAFKEMSPLLIAILAHRLDIIQYLLENKYPVNSYVGGTYALHVACFLNYPDVVDLLLFYGASPILVDDRNLDPLSIAVTYEYIDIIESLLYTGYDPKYLALPLFIAITNNNIDIVGTLVLHGADANIECSITKKKPIDIIKSSQVEITNIIQNVKPLPKADLSKKARLDFITPSCQALNSLVEDISYSFKPKDITLHQIVIRSKDSN</sequence>
<dbReference type="VEuPathDB" id="TrichDB:TVAGG3_0515290"/>
<dbReference type="InParanoid" id="A2FLR8"/>
<dbReference type="VEuPathDB" id="TrichDB:TVAG_105790"/>
<gene>
    <name evidence="4" type="ORF">TVAG_105790</name>
</gene>
<dbReference type="STRING" id="5722.A2FLR8"/>
<dbReference type="RefSeq" id="XP_001307090.1">
    <property type="nucleotide sequence ID" value="XM_001307089.1"/>
</dbReference>
<evidence type="ECO:0000256" key="3">
    <source>
        <dbReference type="PROSITE-ProRule" id="PRU00023"/>
    </source>
</evidence>
<organism evidence="4 5">
    <name type="scientific">Trichomonas vaginalis (strain ATCC PRA-98 / G3)</name>
    <dbReference type="NCBI Taxonomy" id="412133"/>
    <lineage>
        <taxon>Eukaryota</taxon>
        <taxon>Metamonada</taxon>
        <taxon>Parabasalia</taxon>
        <taxon>Trichomonadida</taxon>
        <taxon>Trichomonadidae</taxon>
        <taxon>Trichomonas</taxon>
    </lineage>
</organism>
<protein>
    <submittedName>
        <fullName evidence="4">Ankyrin repeat protein, putative</fullName>
    </submittedName>
</protein>
<dbReference type="PROSITE" id="PS50088">
    <property type="entry name" value="ANK_REPEAT"/>
    <property type="match status" value="1"/>
</dbReference>
<evidence type="ECO:0000313" key="4">
    <source>
        <dbReference type="EMBL" id="EAX94160.1"/>
    </source>
</evidence>
<keyword evidence="5" id="KW-1185">Reference proteome</keyword>
<dbReference type="SMART" id="SM00248">
    <property type="entry name" value="ANK"/>
    <property type="match status" value="3"/>
</dbReference>
<dbReference type="Pfam" id="PF12796">
    <property type="entry name" value="Ank_2"/>
    <property type="match status" value="1"/>
</dbReference>
<dbReference type="OrthoDB" id="426293at2759"/>
<dbReference type="SUPFAM" id="SSF48403">
    <property type="entry name" value="Ankyrin repeat"/>
    <property type="match status" value="1"/>
</dbReference>
<reference evidence="4" key="1">
    <citation type="submission" date="2006-10" db="EMBL/GenBank/DDBJ databases">
        <authorList>
            <person name="Amadeo P."/>
            <person name="Zhao Q."/>
            <person name="Wortman J."/>
            <person name="Fraser-Liggett C."/>
            <person name="Carlton J."/>
        </authorList>
    </citation>
    <scope>NUCLEOTIDE SEQUENCE</scope>
    <source>
        <strain evidence="4">G3</strain>
    </source>
</reference>
<dbReference type="eggNOG" id="KOG0504">
    <property type="taxonomic scope" value="Eukaryota"/>
</dbReference>
<evidence type="ECO:0000256" key="1">
    <source>
        <dbReference type="ARBA" id="ARBA00022737"/>
    </source>
</evidence>
<accession>A2FLR8</accession>
<dbReference type="AlphaFoldDB" id="A2FLR8"/>
<evidence type="ECO:0000256" key="2">
    <source>
        <dbReference type="ARBA" id="ARBA00023043"/>
    </source>
</evidence>
<dbReference type="EMBL" id="DS113873">
    <property type="protein sequence ID" value="EAX94160.1"/>
    <property type="molecule type" value="Genomic_DNA"/>
</dbReference>
<keyword evidence="2 3" id="KW-0040">ANK repeat</keyword>
<evidence type="ECO:0000313" key="5">
    <source>
        <dbReference type="Proteomes" id="UP000001542"/>
    </source>
</evidence>
<dbReference type="KEGG" id="tva:4751888"/>
<keyword evidence="1" id="KW-0677">Repeat</keyword>
<name>A2FLR8_TRIV3</name>
<feature type="repeat" description="ANK" evidence="3">
    <location>
        <begin position="56"/>
        <end position="88"/>
    </location>
</feature>
<dbReference type="PANTHER" id="PTHR24198:SF165">
    <property type="entry name" value="ANKYRIN REPEAT-CONTAINING PROTEIN-RELATED"/>
    <property type="match status" value="1"/>
</dbReference>
<dbReference type="SMR" id="A2FLR8"/>
<dbReference type="Gene3D" id="1.25.40.20">
    <property type="entry name" value="Ankyrin repeat-containing domain"/>
    <property type="match status" value="1"/>
</dbReference>
<reference evidence="4" key="2">
    <citation type="journal article" date="2007" name="Science">
        <title>Draft genome sequence of the sexually transmitted pathogen Trichomonas vaginalis.</title>
        <authorList>
            <person name="Carlton J.M."/>
            <person name="Hirt R.P."/>
            <person name="Silva J.C."/>
            <person name="Delcher A.L."/>
            <person name="Schatz M."/>
            <person name="Zhao Q."/>
            <person name="Wortman J.R."/>
            <person name="Bidwell S.L."/>
            <person name="Alsmark U.C.M."/>
            <person name="Besteiro S."/>
            <person name="Sicheritz-Ponten T."/>
            <person name="Noel C.J."/>
            <person name="Dacks J.B."/>
            <person name="Foster P.G."/>
            <person name="Simillion C."/>
            <person name="Van de Peer Y."/>
            <person name="Miranda-Saavedra D."/>
            <person name="Barton G.J."/>
            <person name="Westrop G.D."/>
            <person name="Mueller S."/>
            <person name="Dessi D."/>
            <person name="Fiori P.L."/>
            <person name="Ren Q."/>
            <person name="Paulsen I."/>
            <person name="Zhang H."/>
            <person name="Bastida-Corcuera F.D."/>
            <person name="Simoes-Barbosa A."/>
            <person name="Brown M.T."/>
            <person name="Hayes R.D."/>
            <person name="Mukherjee M."/>
            <person name="Okumura C.Y."/>
            <person name="Schneider R."/>
            <person name="Smith A.J."/>
            <person name="Vanacova S."/>
            <person name="Villalvazo M."/>
            <person name="Haas B.J."/>
            <person name="Pertea M."/>
            <person name="Feldblyum T.V."/>
            <person name="Utterback T.R."/>
            <person name="Shu C.L."/>
            <person name="Osoegawa K."/>
            <person name="de Jong P.J."/>
            <person name="Hrdy I."/>
            <person name="Horvathova L."/>
            <person name="Zubacova Z."/>
            <person name="Dolezal P."/>
            <person name="Malik S.B."/>
            <person name="Logsdon J.M. Jr."/>
            <person name="Henze K."/>
            <person name="Gupta A."/>
            <person name="Wang C.C."/>
            <person name="Dunne R.L."/>
            <person name="Upcroft J.A."/>
            <person name="Upcroft P."/>
            <person name="White O."/>
            <person name="Salzberg S.L."/>
            <person name="Tang P."/>
            <person name="Chiu C.-H."/>
            <person name="Lee Y.-S."/>
            <person name="Embley T.M."/>
            <person name="Coombs G.H."/>
            <person name="Mottram J.C."/>
            <person name="Tachezy J."/>
            <person name="Fraser-Liggett C.M."/>
            <person name="Johnson P.J."/>
        </authorList>
    </citation>
    <scope>NUCLEOTIDE SEQUENCE [LARGE SCALE GENOMIC DNA]</scope>
    <source>
        <strain evidence="4">G3</strain>
    </source>
</reference>
<dbReference type="InterPro" id="IPR002110">
    <property type="entry name" value="Ankyrin_rpt"/>
</dbReference>
<dbReference type="PANTHER" id="PTHR24198">
    <property type="entry name" value="ANKYRIN REPEAT AND PROTEIN KINASE DOMAIN-CONTAINING PROTEIN"/>
    <property type="match status" value="1"/>
</dbReference>
<proteinExistence type="predicted"/>
<dbReference type="InterPro" id="IPR036770">
    <property type="entry name" value="Ankyrin_rpt-contain_sf"/>
</dbReference>